<dbReference type="InterPro" id="IPR013783">
    <property type="entry name" value="Ig-like_fold"/>
</dbReference>
<dbReference type="GO" id="GO:0000272">
    <property type="term" value="P:polysaccharide catabolic process"/>
    <property type="evidence" value="ECO:0007669"/>
    <property type="project" value="UniProtKB-KW"/>
</dbReference>
<dbReference type="InterPro" id="IPR036116">
    <property type="entry name" value="FN3_sf"/>
</dbReference>
<accession>A0A1C4YQ82</accession>
<dbReference type="SMART" id="SM00060">
    <property type="entry name" value="FN3"/>
    <property type="match status" value="1"/>
</dbReference>
<dbReference type="GO" id="GO:0004553">
    <property type="term" value="F:hydrolase activity, hydrolyzing O-glycosyl compounds"/>
    <property type="evidence" value="ECO:0007669"/>
    <property type="project" value="InterPro"/>
</dbReference>
<feature type="domain" description="Fibronectin type-III" evidence="5">
    <location>
        <begin position="593"/>
        <end position="682"/>
    </location>
</feature>
<dbReference type="InterPro" id="IPR008965">
    <property type="entry name" value="CBM2/CBM3_carb-bd_dom_sf"/>
</dbReference>
<keyword evidence="3" id="KW-0624">Polysaccharide degradation</keyword>
<dbReference type="SUPFAM" id="SSF49384">
    <property type="entry name" value="Carbohydrate-binding domain"/>
    <property type="match status" value="1"/>
</dbReference>
<protein>
    <submittedName>
        <fullName evidence="7">Fibronectin type III domain-containing protein</fullName>
    </submittedName>
</protein>
<evidence type="ECO:0000313" key="7">
    <source>
        <dbReference type="EMBL" id="SCF22919.1"/>
    </source>
</evidence>
<evidence type="ECO:0000256" key="2">
    <source>
        <dbReference type="ARBA" id="ARBA00023295"/>
    </source>
</evidence>
<dbReference type="InterPro" id="IPR003961">
    <property type="entry name" value="FN3_dom"/>
</dbReference>
<sequence>MIQNDSSGVDSEPGKRNPVEALPSSSFYSKGMLVRPTTALLPVVLATALGGLVLPEPALAVAGPALAVDTTAARHQISPYIYGMNFADEALARDLRLPVHRYGGNATTRYNYRADTTNRAADWYFENIPNDNPSPEDLPAGSESDRFVRQNKATGAATVMTMPMLGWIAKDRSRACGFSVTKYGPQESTDQWAPDCGNGKKPDGSLVTGNDPTDTSIAVGPEYATDFVNHLKGQFGAAADGGVQFYNLDNEPDLWHSTHRDVRPTGLGYDELRDRTYEYAAAIKAADPGAKTLGPVGWGLNSIFFSGLDQDTCSRTGCWSNPPDKAAHGGQDLGPWYLDRMREYEQQHGTRILDYFDVHLYPQQSGVLGDAAGDAATQALRLRSTRQLWDPTYVDESWINQPVRYIPRLRELVDQHYPGTKIAMTEYNWGGYGSLNGALAQADVLGIFGREGLDLATLWTAPTADQPVANAFRVYRNYDGKGGAFGETSVQATSADQGKLAVYAAERSADKALTMVVVNKTGDDLTSSVALTGASASTAQVYRYSGANLAGVVREADQPVTAGGLTTTFPANSITHLVLPRGATPGDTQAPTVPGKPTAGTITSQSIALAWTPSTDDTAATGYDVHRVDAAGTVKVGSATGTTYTVTGLTPDTPYTFVVTARDAAGNVSAASPGLSVRTAPTAPTSGCTVAYTANSWPGGFTASVTIKNTGTTAIDGWKLAFDFPTAGQKVDQGWSATWKQNGTSVTADSMSWNGKLAPGASTGIGFNGTWSGTNPAPTAFTLNGQRCG</sequence>
<proteinExistence type="predicted"/>
<dbReference type="SMART" id="SM00637">
    <property type="entry name" value="CBD_II"/>
    <property type="match status" value="1"/>
</dbReference>
<dbReference type="AlphaFoldDB" id="A0A1C4YQ82"/>
<dbReference type="Proteomes" id="UP000198224">
    <property type="component" value="Chromosome I"/>
</dbReference>
<dbReference type="Gene3D" id="2.60.40.290">
    <property type="match status" value="1"/>
</dbReference>
<dbReference type="InterPro" id="IPR024745">
    <property type="entry name" value="GH44_cat"/>
</dbReference>
<dbReference type="Pfam" id="PF00041">
    <property type="entry name" value="fn3"/>
    <property type="match status" value="1"/>
</dbReference>
<dbReference type="PROSITE" id="PS51173">
    <property type="entry name" value="CBM2"/>
    <property type="match status" value="1"/>
</dbReference>
<reference evidence="8" key="1">
    <citation type="submission" date="2016-06" db="EMBL/GenBank/DDBJ databases">
        <authorList>
            <person name="Varghese N."/>
            <person name="Submissions Spin"/>
        </authorList>
    </citation>
    <scope>NUCLEOTIDE SEQUENCE [LARGE SCALE GENOMIC DNA]</scope>
    <source>
        <strain evidence="8">DSM 45160</strain>
    </source>
</reference>
<gene>
    <name evidence="7" type="ORF">GA0070612_5089</name>
</gene>
<dbReference type="InterPro" id="IPR001919">
    <property type="entry name" value="CBD2"/>
</dbReference>
<dbReference type="Gene3D" id="2.60.40.1180">
    <property type="entry name" value="Golgi alpha-mannosidase II"/>
    <property type="match status" value="1"/>
</dbReference>
<feature type="domain" description="CBM2" evidence="6">
    <location>
        <begin position="681"/>
        <end position="789"/>
    </location>
</feature>
<keyword evidence="2" id="KW-0378">Hydrolase</keyword>
<dbReference type="SUPFAM" id="SSF49265">
    <property type="entry name" value="Fibronectin type III"/>
    <property type="match status" value="1"/>
</dbReference>
<dbReference type="SUPFAM" id="SSF51445">
    <property type="entry name" value="(Trans)glycosidases"/>
    <property type="match status" value="1"/>
</dbReference>
<dbReference type="PROSITE" id="PS50853">
    <property type="entry name" value="FN3"/>
    <property type="match status" value="1"/>
</dbReference>
<dbReference type="Pfam" id="PF12891">
    <property type="entry name" value="Glyco_hydro_44"/>
    <property type="match status" value="1"/>
</dbReference>
<evidence type="ECO:0000313" key="8">
    <source>
        <dbReference type="Proteomes" id="UP000198224"/>
    </source>
</evidence>
<keyword evidence="2" id="KW-0326">Glycosidase</keyword>
<evidence type="ECO:0000259" key="5">
    <source>
        <dbReference type="PROSITE" id="PS50853"/>
    </source>
</evidence>
<dbReference type="GO" id="GO:0030247">
    <property type="term" value="F:polysaccharide binding"/>
    <property type="evidence" value="ECO:0007669"/>
    <property type="project" value="UniProtKB-UniRule"/>
</dbReference>
<keyword evidence="8" id="KW-1185">Reference proteome</keyword>
<dbReference type="InterPro" id="IPR013780">
    <property type="entry name" value="Glyco_hydro_b"/>
</dbReference>
<dbReference type="Gene3D" id="2.60.40.10">
    <property type="entry name" value="Immunoglobulins"/>
    <property type="match status" value="1"/>
</dbReference>
<evidence type="ECO:0000256" key="1">
    <source>
        <dbReference type="ARBA" id="ARBA00023277"/>
    </source>
</evidence>
<name>A0A1C4YQ82_9ACTN</name>
<evidence type="ECO:0000259" key="6">
    <source>
        <dbReference type="PROSITE" id="PS51173"/>
    </source>
</evidence>
<evidence type="ECO:0000256" key="4">
    <source>
        <dbReference type="SAM" id="MobiDB-lite"/>
    </source>
</evidence>
<keyword evidence="1" id="KW-0119">Carbohydrate metabolism</keyword>
<dbReference type="Pfam" id="PF00553">
    <property type="entry name" value="CBM_2"/>
    <property type="match status" value="1"/>
</dbReference>
<dbReference type="InterPro" id="IPR012291">
    <property type="entry name" value="CBM2_carb-bd_dom_sf"/>
</dbReference>
<dbReference type="Gene3D" id="3.20.20.80">
    <property type="entry name" value="Glycosidases"/>
    <property type="match status" value="1"/>
</dbReference>
<evidence type="ECO:0000256" key="3">
    <source>
        <dbReference type="ARBA" id="ARBA00023326"/>
    </source>
</evidence>
<organism evidence="7 8">
    <name type="scientific">Micromonospora chokoriensis</name>
    <dbReference type="NCBI Taxonomy" id="356851"/>
    <lineage>
        <taxon>Bacteria</taxon>
        <taxon>Bacillati</taxon>
        <taxon>Actinomycetota</taxon>
        <taxon>Actinomycetes</taxon>
        <taxon>Micromonosporales</taxon>
        <taxon>Micromonosporaceae</taxon>
        <taxon>Micromonospora</taxon>
    </lineage>
</organism>
<dbReference type="EMBL" id="LT607409">
    <property type="protein sequence ID" value="SCF22919.1"/>
    <property type="molecule type" value="Genomic_DNA"/>
</dbReference>
<dbReference type="CDD" id="cd00063">
    <property type="entry name" value="FN3"/>
    <property type="match status" value="1"/>
</dbReference>
<feature type="region of interest" description="Disordered" evidence="4">
    <location>
        <begin position="189"/>
        <end position="210"/>
    </location>
</feature>
<feature type="region of interest" description="Disordered" evidence="4">
    <location>
        <begin position="1"/>
        <end position="22"/>
    </location>
</feature>
<dbReference type="InterPro" id="IPR017853">
    <property type="entry name" value="GH"/>
</dbReference>